<reference evidence="12" key="1">
    <citation type="submission" date="2020-09" db="EMBL/GenBank/DDBJ databases">
        <title>Taishania pollutisoli gen. nov., sp. nov., Isolated from Tetrabromobisphenol A-Contaminated Soil.</title>
        <authorList>
            <person name="Chen Q."/>
        </authorList>
    </citation>
    <scope>NUCLEOTIDE SEQUENCE</scope>
    <source>
        <strain evidence="12">CZZ-1</strain>
    </source>
</reference>
<feature type="transmembrane region" description="Helical" evidence="10">
    <location>
        <begin position="154"/>
        <end position="177"/>
    </location>
</feature>
<comment type="catalytic activity">
    <reaction evidence="1">
        <text>ATP + protein L-histidine = ADP + protein N-phospho-L-histidine.</text>
        <dbReference type="EC" id="2.7.13.3"/>
    </reaction>
</comment>
<evidence type="ECO:0000256" key="10">
    <source>
        <dbReference type="SAM" id="Phobius"/>
    </source>
</evidence>
<dbReference type="Gene3D" id="1.10.287.130">
    <property type="match status" value="1"/>
</dbReference>
<dbReference type="InterPro" id="IPR003661">
    <property type="entry name" value="HisK_dim/P_dom"/>
</dbReference>
<dbReference type="Proteomes" id="UP000652681">
    <property type="component" value="Unassembled WGS sequence"/>
</dbReference>
<dbReference type="SUPFAM" id="SSF55874">
    <property type="entry name" value="ATPase domain of HSP90 chaperone/DNA topoisomerase II/histidine kinase"/>
    <property type="match status" value="1"/>
</dbReference>
<keyword evidence="9 10" id="KW-0472">Membrane</keyword>
<keyword evidence="6 10" id="KW-0812">Transmembrane</keyword>
<dbReference type="RefSeq" id="WP_163489911.1">
    <property type="nucleotide sequence ID" value="NZ_JACVEL010000004.1"/>
</dbReference>
<evidence type="ECO:0000256" key="1">
    <source>
        <dbReference type="ARBA" id="ARBA00000085"/>
    </source>
</evidence>
<keyword evidence="7 12" id="KW-0418">Kinase</keyword>
<proteinExistence type="predicted"/>
<dbReference type="PANTHER" id="PTHR45436:SF5">
    <property type="entry name" value="SENSOR HISTIDINE KINASE TRCS"/>
    <property type="match status" value="1"/>
</dbReference>
<dbReference type="PRINTS" id="PR00344">
    <property type="entry name" value="BCTRLSENSOR"/>
</dbReference>
<keyword evidence="5" id="KW-0808">Transferase</keyword>
<dbReference type="EMBL" id="JACVEL010000004">
    <property type="protein sequence ID" value="MBC9812528.1"/>
    <property type="molecule type" value="Genomic_DNA"/>
</dbReference>
<dbReference type="Pfam" id="PF02518">
    <property type="entry name" value="HATPase_c"/>
    <property type="match status" value="1"/>
</dbReference>
<protein>
    <recommendedName>
        <fullName evidence="3">histidine kinase</fullName>
        <ecNumber evidence="3">2.7.13.3</ecNumber>
    </recommendedName>
</protein>
<evidence type="ECO:0000259" key="11">
    <source>
        <dbReference type="PROSITE" id="PS50109"/>
    </source>
</evidence>
<dbReference type="GO" id="GO:0005886">
    <property type="term" value="C:plasma membrane"/>
    <property type="evidence" value="ECO:0007669"/>
    <property type="project" value="TreeGrafter"/>
</dbReference>
<dbReference type="Pfam" id="PF00512">
    <property type="entry name" value="HisKA"/>
    <property type="match status" value="1"/>
</dbReference>
<dbReference type="GO" id="GO:0000155">
    <property type="term" value="F:phosphorelay sensor kinase activity"/>
    <property type="evidence" value="ECO:0007669"/>
    <property type="project" value="InterPro"/>
</dbReference>
<organism evidence="12 13">
    <name type="scientific">Taishania pollutisoli</name>
    <dbReference type="NCBI Taxonomy" id="2766479"/>
    <lineage>
        <taxon>Bacteria</taxon>
        <taxon>Pseudomonadati</taxon>
        <taxon>Bacteroidota</taxon>
        <taxon>Flavobacteriia</taxon>
        <taxon>Flavobacteriales</taxon>
        <taxon>Crocinitomicaceae</taxon>
        <taxon>Taishania</taxon>
    </lineage>
</organism>
<dbReference type="InterPro" id="IPR050428">
    <property type="entry name" value="TCS_sensor_his_kinase"/>
</dbReference>
<keyword evidence="13" id="KW-1185">Reference proteome</keyword>
<evidence type="ECO:0000256" key="9">
    <source>
        <dbReference type="ARBA" id="ARBA00023136"/>
    </source>
</evidence>
<gene>
    <name evidence="12" type="ORF">H9Y05_08610</name>
</gene>
<keyword evidence="4" id="KW-0597">Phosphoprotein</keyword>
<accession>A0A8J6PPQ4</accession>
<dbReference type="SUPFAM" id="SSF47384">
    <property type="entry name" value="Homodimeric domain of signal transducing histidine kinase"/>
    <property type="match status" value="1"/>
</dbReference>
<comment type="subcellular location">
    <subcellularLocation>
        <location evidence="2">Membrane</location>
    </subcellularLocation>
</comment>
<evidence type="ECO:0000256" key="4">
    <source>
        <dbReference type="ARBA" id="ARBA00022553"/>
    </source>
</evidence>
<dbReference type="CDD" id="cd00082">
    <property type="entry name" value="HisKA"/>
    <property type="match status" value="1"/>
</dbReference>
<dbReference type="PROSITE" id="PS50109">
    <property type="entry name" value="HIS_KIN"/>
    <property type="match status" value="1"/>
</dbReference>
<dbReference type="InterPro" id="IPR004358">
    <property type="entry name" value="Sig_transdc_His_kin-like_C"/>
</dbReference>
<comment type="caution">
    <text evidence="12">The sequence shown here is derived from an EMBL/GenBank/DDBJ whole genome shotgun (WGS) entry which is preliminary data.</text>
</comment>
<evidence type="ECO:0000256" key="5">
    <source>
        <dbReference type="ARBA" id="ARBA00022679"/>
    </source>
</evidence>
<dbReference type="SMART" id="SM00387">
    <property type="entry name" value="HATPase_c"/>
    <property type="match status" value="1"/>
</dbReference>
<evidence type="ECO:0000256" key="7">
    <source>
        <dbReference type="ARBA" id="ARBA00022777"/>
    </source>
</evidence>
<name>A0A8J6PPQ4_9FLAO</name>
<sequence length="454" mass="52494">MKIRNKILFYFSSAIIVLTAITLTIIYILFSEHREEEFQQLQNEKIRQTIDLIKEFKQMSLEISEAIDRQTIHDFYDEKMLIFDRNKKLIFSSLDNLSIARANEILNQLSPSKRWIETKDGDYDLIGVYIETKKESYYAVSKAYDAFGYSKKNFLGKVLIGILVATTIIVVLLSLYLSNLIAKPIANLSEQLNHYDPNKEVNETIALTTTTYELQNLVDRFNALLKRTNDAFTYQKHTINHVSHELKTPLAILVSELEKIHSSDDIDTIKEGVHDQIIRSKSLGGIINALLEIAKIESGQEVSKQALRVDELLFDVVEHINVLYPDFHFEINFFPVYFDETKLQIDANEDLLRHAFQNLLLNCIAYSDNERAEIKIDCSYTDRLKISISNSGKTIDPEDEQYLFTRFFRGKNSNNKAGFGLGLVLTRKIVDLHKGDIHYRGNNNINIFEIVWKM</sequence>
<evidence type="ECO:0000313" key="13">
    <source>
        <dbReference type="Proteomes" id="UP000652681"/>
    </source>
</evidence>
<keyword evidence="8 10" id="KW-1133">Transmembrane helix</keyword>
<evidence type="ECO:0000313" key="12">
    <source>
        <dbReference type="EMBL" id="MBC9812528.1"/>
    </source>
</evidence>
<dbReference type="InterPro" id="IPR005467">
    <property type="entry name" value="His_kinase_dom"/>
</dbReference>
<evidence type="ECO:0000256" key="6">
    <source>
        <dbReference type="ARBA" id="ARBA00022692"/>
    </source>
</evidence>
<dbReference type="InterPro" id="IPR036890">
    <property type="entry name" value="HATPase_C_sf"/>
</dbReference>
<evidence type="ECO:0000256" key="8">
    <source>
        <dbReference type="ARBA" id="ARBA00022989"/>
    </source>
</evidence>
<evidence type="ECO:0000256" key="3">
    <source>
        <dbReference type="ARBA" id="ARBA00012438"/>
    </source>
</evidence>
<dbReference type="InterPro" id="IPR003594">
    <property type="entry name" value="HATPase_dom"/>
</dbReference>
<feature type="transmembrane region" description="Helical" evidence="10">
    <location>
        <begin position="7"/>
        <end position="30"/>
    </location>
</feature>
<evidence type="ECO:0000256" key="2">
    <source>
        <dbReference type="ARBA" id="ARBA00004370"/>
    </source>
</evidence>
<dbReference type="Gene3D" id="6.10.340.10">
    <property type="match status" value="1"/>
</dbReference>
<dbReference type="SMART" id="SM00388">
    <property type="entry name" value="HisKA"/>
    <property type="match status" value="1"/>
</dbReference>
<dbReference type="PANTHER" id="PTHR45436">
    <property type="entry name" value="SENSOR HISTIDINE KINASE YKOH"/>
    <property type="match status" value="1"/>
</dbReference>
<dbReference type="EC" id="2.7.13.3" evidence="3"/>
<dbReference type="InterPro" id="IPR036097">
    <property type="entry name" value="HisK_dim/P_sf"/>
</dbReference>
<dbReference type="Gene3D" id="3.30.565.10">
    <property type="entry name" value="Histidine kinase-like ATPase, C-terminal domain"/>
    <property type="match status" value="1"/>
</dbReference>
<dbReference type="AlphaFoldDB" id="A0A8J6PPQ4"/>
<feature type="domain" description="Histidine kinase" evidence="11">
    <location>
        <begin position="241"/>
        <end position="454"/>
    </location>
</feature>